<dbReference type="Pfam" id="PF25057">
    <property type="entry name" value="CUT_N"/>
    <property type="match status" value="1"/>
</dbReference>
<evidence type="ECO:0000256" key="2">
    <source>
        <dbReference type="ARBA" id="ARBA00022729"/>
    </source>
</evidence>
<dbReference type="InterPro" id="IPR056953">
    <property type="entry name" value="CUT_N"/>
</dbReference>
<accession>A0A0B1T7I3</accession>
<dbReference type="Proteomes" id="UP000053660">
    <property type="component" value="Unassembled WGS sequence"/>
</dbReference>
<dbReference type="InterPro" id="IPR001507">
    <property type="entry name" value="ZP_dom"/>
</dbReference>
<dbReference type="AlphaFoldDB" id="A0A0B1T7I3"/>
<feature type="domain" description="ZP" evidence="4">
    <location>
        <begin position="30"/>
        <end position="79"/>
    </location>
</feature>
<feature type="signal peptide" evidence="3">
    <location>
        <begin position="1"/>
        <end position="16"/>
    </location>
</feature>
<protein>
    <recommendedName>
        <fullName evidence="4">ZP domain-containing protein</fullName>
    </recommendedName>
</protein>
<organism evidence="5 6">
    <name type="scientific">Oesophagostomum dentatum</name>
    <name type="common">Nodular worm</name>
    <dbReference type="NCBI Taxonomy" id="61180"/>
    <lineage>
        <taxon>Eukaryota</taxon>
        <taxon>Metazoa</taxon>
        <taxon>Ecdysozoa</taxon>
        <taxon>Nematoda</taxon>
        <taxon>Chromadorea</taxon>
        <taxon>Rhabditida</taxon>
        <taxon>Rhabditina</taxon>
        <taxon>Rhabditomorpha</taxon>
        <taxon>Strongyloidea</taxon>
        <taxon>Strongylidae</taxon>
        <taxon>Oesophagostomum</taxon>
    </lineage>
</organism>
<dbReference type="PANTHER" id="PTHR22907">
    <property type="entry name" value="GH04558P"/>
    <property type="match status" value="1"/>
</dbReference>
<keyword evidence="6" id="KW-1185">Reference proteome</keyword>
<name>A0A0B1T7I3_OESDE</name>
<evidence type="ECO:0000313" key="6">
    <source>
        <dbReference type="Proteomes" id="UP000053660"/>
    </source>
</evidence>
<dbReference type="InterPro" id="IPR051962">
    <property type="entry name" value="Cuticlin"/>
</dbReference>
<evidence type="ECO:0000256" key="1">
    <source>
        <dbReference type="ARBA" id="ARBA00022460"/>
    </source>
</evidence>
<evidence type="ECO:0000313" key="5">
    <source>
        <dbReference type="EMBL" id="KHJ92096.1"/>
    </source>
</evidence>
<dbReference type="OrthoDB" id="5864164at2759"/>
<gene>
    <name evidence="5" type="ORF">OESDEN_08025</name>
</gene>
<evidence type="ECO:0000256" key="3">
    <source>
        <dbReference type="SAM" id="SignalP"/>
    </source>
</evidence>
<dbReference type="EMBL" id="KN551570">
    <property type="protein sequence ID" value="KHJ92096.1"/>
    <property type="molecule type" value="Genomic_DNA"/>
</dbReference>
<dbReference type="GO" id="GO:0042302">
    <property type="term" value="F:structural constituent of cuticle"/>
    <property type="evidence" value="ECO:0007669"/>
    <property type="project" value="UniProtKB-KW"/>
</dbReference>
<reference evidence="5 6" key="1">
    <citation type="submission" date="2014-03" db="EMBL/GenBank/DDBJ databases">
        <title>Draft genome of the hookworm Oesophagostomum dentatum.</title>
        <authorList>
            <person name="Mitreva M."/>
        </authorList>
    </citation>
    <scope>NUCLEOTIDE SEQUENCE [LARGE SCALE GENOMIC DNA]</scope>
    <source>
        <strain evidence="5 6">OD-Hann</strain>
    </source>
</reference>
<feature type="chain" id="PRO_5002061482" description="ZP domain-containing protein" evidence="3">
    <location>
        <begin position="17"/>
        <end position="79"/>
    </location>
</feature>
<proteinExistence type="predicted"/>
<keyword evidence="1" id="KW-0193">Cuticle</keyword>
<dbReference type="PANTHER" id="PTHR22907:SF51">
    <property type="entry name" value="CUTICLIN-1"/>
    <property type="match status" value="1"/>
</dbReference>
<keyword evidence="2 3" id="KW-0732">Signal</keyword>
<dbReference type="PROSITE" id="PS51034">
    <property type="entry name" value="ZP_2"/>
    <property type="match status" value="1"/>
</dbReference>
<sequence>MLRIVSLLCLVALAHAIPVDNGVEGEPEIECGPTSVTVNFNTRNPFEGHVYVKGLFDHEECRNDEGGRQVNSFDFGKPN</sequence>
<evidence type="ECO:0000259" key="4">
    <source>
        <dbReference type="PROSITE" id="PS51034"/>
    </source>
</evidence>